<dbReference type="InterPro" id="IPR051796">
    <property type="entry name" value="ISF_SsuE-like"/>
</dbReference>
<evidence type="ECO:0000256" key="1">
    <source>
        <dbReference type="ARBA" id="ARBA00022630"/>
    </source>
</evidence>
<dbReference type="Pfam" id="PF03358">
    <property type="entry name" value="FMN_red"/>
    <property type="match status" value="1"/>
</dbReference>
<evidence type="ECO:0000313" key="5">
    <source>
        <dbReference type="Proteomes" id="UP001623592"/>
    </source>
</evidence>
<dbReference type="SUPFAM" id="SSF52218">
    <property type="entry name" value="Flavoproteins"/>
    <property type="match status" value="1"/>
</dbReference>
<comment type="caution">
    <text evidence="4">The sequence shown here is derived from an EMBL/GenBank/DDBJ whole genome shotgun (WGS) entry which is preliminary data.</text>
</comment>
<proteinExistence type="predicted"/>
<name>A0ABW8TDK7_9CLOT</name>
<keyword evidence="5" id="KW-1185">Reference proteome</keyword>
<dbReference type="Proteomes" id="UP001623592">
    <property type="component" value="Unassembled WGS sequence"/>
</dbReference>
<dbReference type="PANTHER" id="PTHR43278">
    <property type="entry name" value="NAD(P)H-DEPENDENT FMN-CONTAINING OXIDOREDUCTASE YWQN-RELATED"/>
    <property type="match status" value="1"/>
</dbReference>
<sequence>MKILVIIGSPKGKGNTYNAVKKIEEQITKLDTAVEFEYLLLKTTNLQTCKGCFQCLKKGEEFCPIKDEQKQIEDKMMNSDGVIFATPVYVYNVSWIMKNFIDRFAYISHRPHFNGKHAMVIATTGAVGLKFVLSLLSFEVGTWGFSVTQKLGVICPPGKVQDNDAKKLYKNTEKHMIKASKAFYNSLSTNSPIKPSFIKLISFNLQKYAFFSADKTLADYKYWENKGWLKNNAEYYYPVKTNFIKKLICKLIVKVWYLNTPRPSDLKAN</sequence>
<keyword evidence="1" id="KW-0285">Flavoprotein</keyword>
<dbReference type="InterPro" id="IPR029039">
    <property type="entry name" value="Flavoprotein-like_sf"/>
</dbReference>
<reference evidence="4 5" key="1">
    <citation type="submission" date="2024-11" db="EMBL/GenBank/DDBJ databases">
        <authorList>
            <person name="Heng Y.C."/>
            <person name="Lim A.C.H."/>
            <person name="Lee J.K.Y."/>
            <person name="Kittelmann S."/>
        </authorList>
    </citation>
    <scope>NUCLEOTIDE SEQUENCE [LARGE SCALE GENOMIC DNA]</scope>
    <source>
        <strain evidence="4 5">WILCCON 0114</strain>
    </source>
</reference>
<gene>
    <name evidence="4" type="ORF">ACJDT4_09200</name>
</gene>
<dbReference type="Gene3D" id="3.40.50.360">
    <property type="match status" value="1"/>
</dbReference>
<evidence type="ECO:0000313" key="4">
    <source>
        <dbReference type="EMBL" id="MFL0250596.1"/>
    </source>
</evidence>
<evidence type="ECO:0000259" key="3">
    <source>
        <dbReference type="Pfam" id="PF03358"/>
    </source>
</evidence>
<organism evidence="4 5">
    <name type="scientific">Clostridium neuense</name>
    <dbReference type="NCBI Taxonomy" id="1728934"/>
    <lineage>
        <taxon>Bacteria</taxon>
        <taxon>Bacillati</taxon>
        <taxon>Bacillota</taxon>
        <taxon>Clostridia</taxon>
        <taxon>Eubacteriales</taxon>
        <taxon>Clostridiaceae</taxon>
        <taxon>Clostridium</taxon>
    </lineage>
</organism>
<dbReference type="RefSeq" id="WP_406787260.1">
    <property type="nucleotide sequence ID" value="NZ_JBJIAA010000006.1"/>
</dbReference>
<dbReference type="PANTHER" id="PTHR43278:SF2">
    <property type="entry name" value="IRON-SULFUR FLAVOPROTEIN"/>
    <property type="match status" value="1"/>
</dbReference>
<dbReference type="EMBL" id="JBJIAA010000006">
    <property type="protein sequence ID" value="MFL0250596.1"/>
    <property type="molecule type" value="Genomic_DNA"/>
</dbReference>
<feature type="domain" description="NADPH-dependent FMN reductase-like" evidence="3">
    <location>
        <begin position="1"/>
        <end position="126"/>
    </location>
</feature>
<evidence type="ECO:0000256" key="2">
    <source>
        <dbReference type="ARBA" id="ARBA00022643"/>
    </source>
</evidence>
<protein>
    <submittedName>
        <fullName evidence="4">Flavodoxin family protein</fullName>
    </submittedName>
</protein>
<keyword evidence="2" id="KW-0288">FMN</keyword>
<dbReference type="InterPro" id="IPR005025">
    <property type="entry name" value="FMN_Rdtase-like_dom"/>
</dbReference>
<accession>A0ABW8TDK7</accession>